<evidence type="ECO:0000313" key="3">
    <source>
        <dbReference type="Proteomes" id="UP001605036"/>
    </source>
</evidence>
<reference evidence="2 3" key="1">
    <citation type="submission" date="2024-09" db="EMBL/GenBank/DDBJ databases">
        <title>Chromosome-scale assembly of Riccia fluitans.</title>
        <authorList>
            <person name="Paukszto L."/>
            <person name="Sawicki J."/>
            <person name="Karawczyk K."/>
            <person name="Piernik-Szablinska J."/>
            <person name="Szczecinska M."/>
            <person name="Mazdziarz M."/>
        </authorList>
    </citation>
    <scope>NUCLEOTIDE SEQUENCE [LARGE SCALE GENOMIC DNA]</scope>
    <source>
        <strain evidence="2">Rf_01</strain>
        <tissue evidence="2">Aerial parts of the thallus</tissue>
    </source>
</reference>
<evidence type="ECO:0000256" key="1">
    <source>
        <dbReference type="SAM" id="MobiDB-lite"/>
    </source>
</evidence>
<feature type="compositionally biased region" description="Polar residues" evidence="1">
    <location>
        <begin position="18"/>
        <end position="27"/>
    </location>
</feature>
<sequence>MTTAEDVGHSEDDLGPDHTTNGSNANWTPPRGSFRTAAGVCVASRSVMKNTTLKLMAGVGWLPKNGNRRSRRVKLSACRLGMRRVLRLFLPKVWWSNGEAHIPSGSRFMIRQHSSDIRQGSPGAETGEQMRKVPYTSLRDVPRSEIHKLDKDQFLALARSNFQQIEAEAELCCEDNAYLLGEVRKELEAVIEGALNTINHGGGMDVNQAIKYNQQLLSLQREIERLGFSLKNTKADVVHATQTSVREGCACWWCQVCRGLRKLIPSKLPATELRRRFSCSS</sequence>
<comment type="caution">
    <text evidence="2">The sequence shown here is derived from an EMBL/GenBank/DDBJ whole genome shotgun (WGS) entry which is preliminary data.</text>
</comment>
<protein>
    <submittedName>
        <fullName evidence="2">Uncharacterized protein</fullName>
    </submittedName>
</protein>
<name>A0ABD1ZHB9_9MARC</name>
<keyword evidence="3" id="KW-1185">Reference proteome</keyword>
<feature type="region of interest" description="Disordered" evidence="1">
    <location>
        <begin position="1"/>
        <end position="31"/>
    </location>
</feature>
<accession>A0ABD1ZHB9</accession>
<evidence type="ECO:0000313" key="2">
    <source>
        <dbReference type="EMBL" id="KAL2650828.1"/>
    </source>
</evidence>
<gene>
    <name evidence="2" type="ORF">R1flu_018956</name>
</gene>
<dbReference type="Proteomes" id="UP001605036">
    <property type="component" value="Unassembled WGS sequence"/>
</dbReference>
<organism evidence="2 3">
    <name type="scientific">Riccia fluitans</name>
    <dbReference type="NCBI Taxonomy" id="41844"/>
    <lineage>
        <taxon>Eukaryota</taxon>
        <taxon>Viridiplantae</taxon>
        <taxon>Streptophyta</taxon>
        <taxon>Embryophyta</taxon>
        <taxon>Marchantiophyta</taxon>
        <taxon>Marchantiopsida</taxon>
        <taxon>Marchantiidae</taxon>
        <taxon>Marchantiales</taxon>
        <taxon>Ricciaceae</taxon>
        <taxon>Riccia</taxon>
    </lineage>
</organism>
<proteinExistence type="predicted"/>
<dbReference type="AlphaFoldDB" id="A0ABD1ZHB9"/>
<dbReference type="EMBL" id="JBHFFA010000001">
    <property type="protein sequence ID" value="KAL2650828.1"/>
    <property type="molecule type" value="Genomic_DNA"/>
</dbReference>
<feature type="compositionally biased region" description="Basic and acidic residues" evidence="1">
    <location>
        <begin position="1"/>
        <end position="16"/>
    </location>
</feature>